<name>T1BUH2_9ZZZZ</name>
<comment type="similarity">
    <text evidence="1">Belongs to the CutA family.</text>
</comment>
<dbReference type="InterPro" id="IPR004323">
    <property type="entry name" value="Ion_tolerance_CutA"/>
</dbReference>
<protein>
    <submittedName>
        <fullName evidence="3">Divalent ion tolerance protein, CutA1</fullName>
    </submittedName>
</protein>
<dbReference type="Gene3D" id="3.30.70.120">
    <property type="match status" value="1"/>
</dbReference>
<dbReference type="GO" id="GO:0005507">
    <property type="term" value="F:copper ion binding"/>
    <property type="evidence" value="ECO:0007669"/>
    <property type="project" value="TreeGrafter"/>
</dbReference>
<gene>
    <name evidence="3" type="ORF">B1B_01580</name>
    <name evidence="2" type="ORF">B2A_08973</name>
</gene>
<reference evidence="3" key="1">
    <citation type="submission" date="2013-08" db="EMBL/GenBank/DDBJ databases">
        <authorList>
            <person name="Mendez C."/>
            <person name="Richter M."/>
            <person name="Ferrer M."/>
            <person name="Sanchez J."/>
        </authorList>
    </citation>
    <scope>NUCLEOTIDE SEQUENCE</scope>
</reference>
<sequence length="108" mass="12373">MEAILILTALPDPAQADALARMLVDQREAACVNRIGPLHSVYRWAGRREEAEEYLLLIKTQSDRYKAVETRIRSMHPYTVPEVISIRPDQVEPRYLAWLGESLRAEPS</sequence>
<dbReference type="InterPro" id="IPR011322">
    <property type="entry name" value="N-reg_PII-like_a/b"/>
</dbReference>
<reference evidence="3" key="2">
    <citation type="journal article" date="2014" name="ISME J.">
        <title>Microbial stratification in low pH oxic and suboxic macroscopic growths along an acid mine drainage.</title>
        <authorList>
            <person name="Mendez-Garcia C."/>
            <person name="Mesa V."/>
            <person name="Sprenger R.R."/>
            <person name="Richter M."/>
            <person name="Diez M.S."/>
            <person name="Solano J."/>
            <person name="Bargiela R."/>
            <person name="Golyshina O.V."/>
            <person name="Manteca A."/>
            <person name="Ramos J.L."/>
            <person name="Gallego J.R."/>
            <person name="Llorente I."/>
            <person name="Martins Dos Santos V.A."/>
            <person name="Jensen O.N."/>
            <person name="Pelaez A.I."/>
            <person name="Sanchez J."/>
            <person name="Ferrer M."/>
        </authorList>
    </citation>
    <scope>NUCLEOTIDE SEQUENCE</scope>
</reference>
<evidence type="ECO:0000313" key="3">
    <source>
        <dbReference type="EMBL" id="EQD76586.1"/>
    </source>
</evidence>
<dbReference type="InterPro" id="IPR015867">
    <property type="entry name" value="N-reg_PII/ATP_PRibTrfase_C"/>
</dbReference>
<proteinExistence type="inferred from homology"/>
<accession>T1BUH2</accession>
<dbReference type="PANTHER" id="PTHR23419">
    <property type="entry name" value="DIVALENT CATION TOLERANCE CUTA-RELATED"/>
    <property type="match status" value="1"/>
</dbReference>
<dbReference type="GO" id="GO:0010038">
    <property type="term" value="P:response to metal ion"/>
    <property type="evidence" value="ECO:0007669"/>
    <property type="project" value="InterPro"/>
</dbReference>
<dbReference type="EMBL" id="AUZZ01006474">
    <property type="protein sequence ID" value="EQD46217.1"/>
    <property type="molecule type" value="Genomic_DNA"/>
</dbReference>
<dbReference type="AlphaFoldDB" id="T1BUH2"/>
<dbReference type="EMBL" id="AUZY01001023">
    <property type="protein sequence ID" value="EQD76586.1"/>
    <property type="molecule type" value="Genomic_DNA"/>
</dbReference>
<organism evidence="3">
    <name type="scientific">mine drainage metagenome</name>
    <dbReference type="NCBI Taxonomy" id="410659"/>
    <lineage>
        <taxon>unclassified sequences</taxon>
        <taxon>metagenomes</taxon>
        <taxon>ecological metagenomes</taxon>
    </lineage>
</organism>
<dbReference type="Pfam" id="PF03091">
    <property type="entry name" value="CutA1"/>
    <property type="match status" value="1"/>
</dbReference>
<dbReference type="PANTHER" id="PTHR23419:SF8">
    <property type="entry name" value="FI09726P"/>
    <property type="match status" value="1"/>
</dbReference>
<dbReference type="SUPFAM" id="SSF54913">
    <property type="entry name" value="GlnB-like"/>
    <property type="match status" value="1"/>
</dbReference>
<evidence type="ECO:0000256" key="1">
    <source>
        <dbReference type="ARBA" id="ARBA00010169"/>
    </source>
</evidence>
<comment type="caution">
    <text evidence="3">The sequence shown here is derived from an EMBL/GenBank/DDBJ whole genome shotgun (WGS) entry which is preliminary data.</text>
</comment>
<evidence type="ECO:0000313" key="2">
    <source>
        <dbReference type="EMBL" id="EQD46217.1"/>
    </source>
</evidence>